<keyword evidence="3" id="KW-1185">Reference proteome</keyword>
<dbReference type="InterPro" id="IPR012577">
    <property type="entry name" value="NIPSNAP"/>
</dbReference>
<evidence type="ECO:0000313" key="3">
    <source>
        <dbReference type="Proteomes" id="UP001589710"/>
    </source>
</evidence>
<comment type="caution">
    <text evidence="2">The sequence shown here is derived from an EMBL/GenBank/DDBJ whole genome shotgun (WGS) entry which is preliminary data.</text>
</comment>
<dbReference type="InterPro" id="IPR011008">
    <property type="entry name" value="Dimeric_a/b-barrel"/>
</dbReference>
<protein>
    <submittedName>
        <fullName evidence="2">NIPSNAP family protein</fullName>
    </submittedName>
</protein>
<dbReference type="Pfam" id="PF07978">
    <property type="entry name" value="NIPSNAP"/>
    <property type="match status" value="1"/>
</dbReference>
<dbReference type="EMBL" id="JBHMCG010000242">
    <property type="protein sequence ID" value="MFB9579852.1"/>
    <property type="molecule type" value="Genomic_DNA"/>
</dbReference>
<gene>
    <name evidence="2" type="ORF">ACFFTL_48350</name>
</gene>
<dbReference type="SUPFAM" id="SSF54909">
    <property type="entry name" value="Dimeric alpha+beta barrel"/>
    <property type="match status" value="1"/>
</dbReference>
<evidence type="ECO:0000259" key="1">
    <source>
        <dbReference type="Pfam" id="PF07978"/>
    </source>
</evidence>
<name>A0ABV5RPS2_9ACTN</name>
<evidence type="ECO:0000313" key="2">
    <source>
        <dbReference type="EMBL" id="MFB9579852.1"/>
    </source>
</evidence>
<accession>A0ABV5RPS2</accession>
<proteinExistence type="predicted"/>
<dbReference type="Gene3D" id="3.30.70.100">
    <property type="match status" value="1"/>
</dbReference>
<dbReference type="Proteomes" id="UP001589710">
    <property type="component" value="Unassembled WGS sequence"/>
</dbReference>
<sequence length="202" mass="22511">MNAIVELRQYTLHPGARDTLVDLFEQELVRGQEAVGITVGGRFRDLDDPDRFVWLRSFPDMTARARALHAFYYGPVWQTHREAANATMLNSDDVLLLRGPGFAAPDAAKPIVATICHPLDVAFADHFEQYLRPRLTAAGAPPQAVHRTEHAENNFPALPVRTGEDVMLWFTAGEATPLPDLSAHLKSAPQQLRLEPVRGRRS</sequence>
<feature type="domain" description="NIPSNAP" evidence="1">
    <location>
        <begin position="5"/>
        <end position="86"/>
    </location>
</feature>
<organism evidence="2 3">
    <name type="scientific">Streptomyces yanii</name>
    <dbReference type="NCBI Taxonomy" id="78510"/>
    <lineage>
        <taxon>Bacteria</taxon>
        <taxon>Bacillati</taxon>
        <taxon>Actinomycetota</taxon>
        <taxon>Actinomycetes</taxon>
        <taxon>Kitasatosporales</taxon>
        <taxon>Streptomycetaceae</taxon>
        <taxon>Streptomyces</taxon>
    </lineage>
</organism>
<reference evidence="2 3" key="1">
    <citation type="submission" date="2024-09" db="EMBL/GenBank/DDBJ databases">
        <authorList>
            <person name="Sun Q."/>
            <person name="Mori K."/>
        </authorList>
    </citation>
    <scope>NUCLEOTIDE SEQUENCE [LARGE SCALE GENOMIC DNA]</scope>
    <source>
        <strain evidence="2 3">JCM 3331</strain>
    </source>
</reference>
<dbReference type="RefSeq" id="WP_345515772.1">
    <property type="nucleotide sequence ID" value="NZ_BAAAXD010000033.1"/>
</dbReference>